<dbReference type="InterPro" id="IPR001789">
    <property type="entry name" value="Sig_transdc_resp-reg_receiver"/>
</dbReference>
<dbReference type="SUPFAM" id="SSF52172">
    <property type="entry name" value="CheY-like"/>
    <property type="match status" value="1"/>
</dbReference>
<evidence type="ECO:0000256" key="4">
    <source>
        <dbReference type="ARBA" id="ARBA00023163"/>
    </source>
</evidence>
<dbReference type="InterPro" id="IPR039420">
    <property type="entry name" value="WalR-like"/>
</dbReference>
<evidence type="ECO:0000256" key="3">
    <source>
        <dbReference type="ARBA" id="ARBA00023125"/>
    </source>
</evidence>
<feature type="modified residue" description="4-aspartylphosphate" evidence="5">
    <location>
        <position position="36"/>
    </location>
</feature>
<protein>
    <submittedName>
        <fullName evidence="8">Response regulator transcription factor</fullName>
    </submittedName>
</protein>
<dbReference type="Pfam" id="PF00196">
    <property type="entry name" value="GerE"/>
    <property type="match status" value="1"/>
</dbReference>
<dbReference type="Gene3D" id="3.40.50.2300">
    <property type="match status" value="1"/>
</dbReference>
<keyword evidence="9" id="KW-1185">Reference proteome</keyword>
<dbReference type="InterPro" id="IPR000792">
    <property type="entry name" value="Tscrpt_reg_LuxR_C"/>
</dbReference>
<dbReference type="EMBL" id="BAABJI010000004">
    <property type="protein sequence ID" value="GAA4929532.1"/>
    <property type="molecule type" value="Genomic_DNA"/>
</dbReference>
<evidence type="ECO:0000259" key="7">
    <source>
        <dbReference type="PROSITE" id="PS50110"/>
    </source>
</evidence>
<comment type="caution">
    <text evidence="8">The sequence shown here is derived from an EMBL/GenBank/DDBJ whole genome shotgun (WGS) entry which is preliminary data.</text>
</comment>
<keyword evidence="3" id="KW-0238">DNA-binding</keyword>
<evidence type="ECO:0000256" key="2">
    <source>
        <dbReference type="ARBA" id="ARBA00023015"/>
    </source>
</evidence>
<evidence type="ECO:0000259" key="6">
    <source>
        <dbReference type="PROSITE" id="PS50043"/>
    </source>
</evidence>
<dbReference type="SMART" id="SM00448">
    <property type="entry name" value="REC"/>
    <property type="match status" value="1"/>
</dbReference>
<dbReference type="InterPro" id="IPR016032">
    <property type="entry name" value="Sig_transdc_resp-reg_C-effctor"/>
</dbReference>
<dbReference type="InterPro" id="IPR011006">
    <property type="entry name" value="CheY-like_superfamily"/>
</dbReference>
<feature type="domain" description="Response regulatory" evidence="7">
    <location>
        <begin position="1"/>
        <end position="101"/>
    </location>
</feature>
<dbReference type="PROSITE" id="PS50110">
    <property type="entry name" value="RESPONSE_REGULATORY"/>
    <property type="match status" value="1"/>
</dbReference>
<sequence length="190" mass="21578">MINNLPGFSILFEAGNGEELTRKISPKNKPEIVLLDINMPVMDGIETAKWLRTNYPDVCVIVLSMFEDAEKVLAMVKLGVKGYLLKDAEPAEFETALKRVAEGEVYYPDFVTKHLINNFNEAAANVKLNNRELEFLRLAGTELTYKEIADQMCVSVRTVDGYRDQLFEKLQIKSRVGLVLYAIKNKMIEL</sequence>
<dbReference type="Proteomes" id="UP001501436">
    <property type="component" value="Unassembled WGS sequence"/>
</dbReference>
<dbReference type="SMART" id="SM00421">
    <property type="entry name" value="HTH_LUXR"/>
    <property type="match status" value="1"/>
</dbReference>
<dbReference type="CDD" id="cd17535">
    <property type="entry name" value="REC_NarL-like"/>
    <property type="match status" value="1"/>
</dbReference>
<dbReference type="CDD" id="cd06170">
    <property type="entry name" value="LuxR_C_like"/>
    <property type="match status" value="1"/>
</dbReference>
<proteinExistence type="predicted"/>
<dbReference type="PANTHER" id="PTHR43214">
    <property type="entry name" value="TWO-COMPONENT RESPONSE REGULATOR"/>
    <property type="match status" value="1"/>
</dbReference>
<reference evidence="9" key="1">
    <citation type="journal article" date="2019" name="Int. J. Syst. Evol. Microbiol.">
        <title>The Global Catalogue of Microorganisms (GCM) 10K type strain sequencing project: providing services to taxonomists for standard genome sequencing and annotation.</title>
        <authorList>
            <consortium name="The Broad Institute Genomics Platform"/>
            <consortium name="The Broad Institute Genome Sequencing Center for Infectious Disease"/>
            <person name="Wu L."/>
            <person name="Ma J."/>
        </authorList>
    </citation>
    <scope>NUCLEOTIDE SEQUENCE [LARGE SCALE GENOMIC DNA]</scope>
    <source>
        <strain evidence="9">JCM 18283</strain>
    </source>
</reference>
<dbReference type="Pfam" id="PF00072">
    <property type="entry name" value="Response_reg"/>
    <property type="match status" value="1"/>
</dbReference>
<evidence type="ECO:0000256" key="5">
    <source>
        <dbReference type="PROSITE-ProRule" id="PRU00169"/>
    </source>
</evidence>
<name>A0ABP9G5L1_9SPHI</name>
<dbReference type="SUPFAM" id="SSF46894">
    <property type="entry name" value="C-terminal effector domain of the bipartite response regulators"/>
    <property type="match status" value="1"/>
</dbReference>
<gene>
    <name evidence="8" type="ORF">GCM10023313_37870</name>
</gene>
<organism evidence="8 9">
    <name type="scientific">Mucilaginibacter defluvii</name>
    <dbReference type="NCBI Taxonomy" id="1196019"/>
    <lineage>
        <taxon>Bacteria</taxon>
        <taxon>Pseudomonadati</taxon>
        <taxon>Bacteroidota</taxon>
        <taxon>Sphingobacteriia</taxon>
        <taxon>Sphingobacteriales</taxon>
        <taxon>Sphingobacteriaceae</taxon>
        <taxon>Mucilaginibacter</taxon>
    </lineage>
</organism>
<evidence type="ECO:0000313" key="8">
    <source>
        <dbReference type="EMBL" id="GAA4929532.1"/>
    </source>
</evidence>
<keyword evidence="4" id="KW-0804">Transcription</keyword>
<evidence type="ECO:0000313" key="9">
    <source>
        <dbReference type="Proteomes" id="UP001501436"/>
    </source>
</evidence>
<dbReference type="PROSITE" id="PS50043">
    <property type="entry name" value="HTH_LUXR_2"/>
    <property type="match status" value="1"/>
</dbReference>
<evidence type="ECO:0000256" key="1">
    <source>
        <dbReference type="ARBA" id="ARBA00022553"/>
    </source>
</evidence>
<dbReference type="InterPro" id="IPR058245">
    <property type="entry name" value="NreC/VraR/RcsB-like_REC"/>
</dbReference>
<keyword evidence="1 5" id="KW-0597">Phosphoprotein</keyword>
<dbReference type="PANTHER" id="PTHR43214:SF41">
    <property type="entry name" value="NITRATE_NITRITE RESPONSE REGULATOR PROTEIN NARP"/>
    <property type="match status" value="1"/>
</dbReference>
<feature type="domain" description="HTH luxR-type" evidence="6">
    <location>
        <begin position="121"/>
        <end position="186"/>
    </location>
</feature>
<accession>A0ABP9G5L1</accession>
<keyword evidence="2" id="KW-0805">Transcription regulation</keyword>